<evidence type="ECO:0000256" key="4">
    <source>
        <dbReference type="ARBA" id="ARBA00022771"/>
    </source>
</evidence>
<dbReference type="GO" id="GO:0048653">
    <property type="term" value="P:anther development"/>
    <property type="evidence" value="ECO:0007669"/>
    <property type="project" value="EnsemblPlants"/>
</dbReference>
<dbReference type="FunFam" id="3.30.160.60:FF:002425">
    <property type="entry name" value="Zinc finger protein STAMENLESS 1"/>
    <property type="match status" value="1"/>
</dbReference>
<dbReference type="Gene3D" id="3.30.160.60">
    <property type="entry name" value="Classic Zinc Finger"/>
    <property type="match status" value="1"/>
</dbReference>
<dbReference type="GO" id="GO:0003700">
    <property type="term" value="F:DNA-binding transcription factor activity"/>
    <property type="evidence" value="ECO:0007669"/>
    <property type="project" value="InterPro"/>
</dbReference>
<dbReference type="PANTHER" id="PTHR45730">
    <property type="entry name" value="ZINC FINGER PROTEIN JAGGED"/>
    <property type="match status" value="1"/>
</dbReference>
<dbReference type="GO" id="GO:0010093">
    <property type="term" value="P:specification of floral organ identity"/>
    <property type="evidence" value="ECO:0007669"/>
    <property type="project" value="EnsemblPlants"/>
</dbReference>
<dbReference type="Gramene" id="KFK41260">
    <property type="protein sequence ID" value="KFK41260"/>
    <property type="gene ID" value="AALP_AA2G106500"/>
</dbReference>
<accession>A0A087HGK8</accession>
<gene>
    <name evidence="11" type="ordered locus">AALP_Aa2g106500</name>
</gene>
<organism evidence="11 12">
    <name type="scientific">Arabis alpina</name>
    <name type="common">Alpine rock-cress</name>
    <dbReference type="NCBI Taxonomy" id="50452"/>
    <lineage>
        <taxon>Eukaryota</taxon>
        <taxon>Viridiplantae</taxon>
        <taxon>Streptophyta</taxon>
        <taxon>Embryophyta</taxon>
        <taxon>Tracheophyta</taxon>
        <taxon>Spermatophyta</taxon>
        <taxon>Magnoliopsida</taxon>
        <taxon>eudicotyledons</taxon>
        <taxon>Gunneridae</taxon>
        <taxon>Pentapetalae</taxon>
        <taxon>rosids</taxon>
        <taxon>malvids</taxon>
        <taxon>Brassicales</taxon>
        <taxon>Brassicaceae</taxon>
        <taxon>Arabideae</taxon>
        <taxon>Arabis</taxon>
    </lineage>
</organism>
<dbReference type="PROSITE" id="PS00028">
    <property type="entry name" value="ZINC_FINGER_C2H2_1"/>
    <property type="match status" value="1"/>
</dbReference>
<evidence type="ECO:0000256" key="1">
    <source>
        <dbReference type="ARBA" id="ARBA00004123"/>
    </source>
</evidence>
<feature type="region of interest" description="Disordered" evidence="9">
    <location>
        <begin position="45"/>
        <end position="78"/>
    </location>
</feature>
<keyword evidence="12" id="KW-1185">Reference proteome</keyword>
<dbReference type="GO" id="GO:0048440">
    <property type="term" value="P:carpel development"/>
    <property type="evidence" value="ECO:0007669"/>
    <property type="project" value="EnsemblPlants"/>
</dbReference>
<keyword evidence="6" id="KW-0862">Zinc</keyword>
<feature type="domain" description="C2H2-type" evidence="10">
    <location>
        <begin position="84"/>
        <end position="111"/>
    </location>
</feature>
<dbReference type="eggNOG" id="ENOG502QUI4">
    <property type="taxonomic scope" value="Eukaryota"/>
</dbReference>
<evidence type="ECO:0000256" key="8">
    <source>
        <dbReference type="PROSITE-ProRule" id="PRU00042"/>
    </source>
</evidence>
<dbReference type="InterPro" id="IPR013087">
    <property type="entry name" value="Znf_C2H2_type"/>
</dbReference>
<evidence type="ECO:0000313" key="12">
    <source>
        <dbReference type="Proteomes" id="UP000029120"/>
    </source>
</evidence>
<dbReference type="PROSITE" id="PS50157">
    <property type="entry name" value="ZINC_FINGER_C2H2_2"/>
    <property type="match status" value="1"/>
</dbReference>
<name>A0A087HGK8_ARAAL</name>
<dbReference type="EMBL" id="CM002870">
    <property type="protein sequence ID" value="KFK41260.1"/>
    <property type="molecule type" value="Genomic_DNA"/>
</dbReference>
<proteinExistence type="predicted"/>
<evidence type="ECO:0000256" key="5">
    <source>
        <dbReference type="ARBA" id="ARBA00022782"/>
    </source>
</evidence>
<evidence type="ECO:0000256" key="6">
    <source>
        <dbReference type="ARBA" id="ARBA00022833"/>
    </source>
</evidence>
<dbReference type="SUPFAM" id="SSF57667">
    <property type="entry name" value="beta-beta-alpha zinc fingers"/>
    <property type="match status" value="1"/>
</dbReference>
<dbReference type="Proteomes" id="UP000029120">
    <property type="component" value="Chromosome 2"/>
</dbReference>
<evidence type="ECO:0000256" key="3">
    <source>
        <dbReference type="ARBA" id="ARBA00022723"/>
    </source>
</evidence>
<protein>
    <recommendedName>
        <fullName evidence="10">C2H2-type domain-containing protein</fullName>
    </recommendedName>
</protein>
<dbReference type="PANTHER" id="PTHR45730:SF32">
    <property type="entry name" value="ZINC FINGER PROTEIN JAGGED"/>
    <property type="match status" value="1"/>
</dbReference>
<keyword evidence="5" id="KW-0221">Differentiation</keyword>
<dbReference type="GO" id="GO:0009965">
    <property type="term" value="P:leaf morphogenesis"/>
    <property type="evidence" value="ECO:0007669"/>
    <property type="project" value="EnsemblPlants"/>
</dbReference>
<dbReference type="GO" id="GO:0009909">
    <property type="term" value="P:regulation of flower development"/>
    <property type="evidence" value="ECO:0007669"/>
    <property type="project" value="EnsemblPlants"/>
</dbReference>
<dbReference type="GO" id="GO:0010158">
    <property type="term" value="P:abaxial cell fate specification"/>
    <property type="evidence" value="ECO:0007669"/>
    <property type="project" value="EnsemblPlants"/>
</dbReference>
<dbReference type="OMA" id="MNDYYVG"/>
<dbReference type="AlphaFoldDB" id="A0A087HGK8"/>
<evidence type="ECO:0000256" key="9">
    <source>
        <dbReference type="SAM" id="MobiDB-lite"/>
    </source>
</evidence>
<dbReference type="GO" id="GO:0008270">
    <property type="term" value="F:zinc ion binding"/>
    <property type="evidence" value="ECO:0007669"/>
    <property type="project" value="UniProtKB-KW"/>
</dbReference>
<sequence>MGGPPTESLLLYILNYYSSPREVLSHANLSFPTMRHEDNYLDLNNLPDDFSRDGNKQVLEEGSSSGQRKKKGSKEGKDESGKVYECRFCSLKFCKSQALGGHMNRHRQERETETLNQARQLVYRNDTLTPPGISPFGYHTADPTMYRSVYSPPMLYTGSSSTNLVPQPPMPPYPYPSNQYSPHNHINDYYLSQSFRGNRSISPNPNLSTTTTTVNYMADGPVEPSYTCVGAPLGQTGFPSVRAPLEPPQGRDGDASRQRLDHSLKLPINRFQDHHSL</sequence>
<keyword evidence="2" id="KW-0217">Developmental protein</keyword>
<keyword evidence="7" id="KW-0539">Nucleus</keyword>
<evidence type="ECO:0000256" key="7">
    <source>
        <dbReference type="ARBA" id="ARBA00023242"/>
    </source>
</evidence>
<dbReference type="InterPro" id="IPR036236">
    <property type="entry name" value="Znf_C2H2_sf"/>
</dbReference>
<dbReference type="OrthoDB" id="1721933at2759"/>
<comment type="subcellular location">
    <subcellularLocation>
        <location evidence="1">Nucleus</location>
    </subcellularLocation>
</comment>
<evidence type="ECO:0000256" key="2">
    <source>
        <dbReference type="ARBA" id="ARBA00022473"/>
    </source>
</evidence>
<evidence type="ECO:0000259" key="10">
    <source>
        <dbReference type="PROSITE" id="PS50157"/>
    </source>
</evidence>
<evidence type="ECO:0000313" key="11">
    <source>
        <dbReference type="EMBL" id="KFK41260.1"/>
    </source>
</evidence>
<keyword evidence="4 8" id="KW-0863">Zinc-finger</keyword>
<dbReference type="GO" id="GO:0005634">
    <property type="term" value="C:nucleus"/>
    <property type="evidence" value="ECO:0007669"/>
    <property type="project" value="UniProtKB-SubCell"/>
</dbReference>
<keyword evidence="3" id="KW-0479">Metal-binding</keyword>
<dbReference type="InterPro" id="IPR045320">
    <property type="entry name" value="JAGGED/SL1-like"/>
</dbReference>
<reference evidence="12" key="1">
    <citation type="journal article" date="2015" name="Nat. Plants">
        <title>Genome expansion of Arabis alpina linked with retrotransposition and reduced symmetric DNA methylation.</title>
        <authorList>
            <person name="Willing E.M."/>
            <person name="Rawat V."/>
            <person name="Mandakova T."/>
            <person name="Maumus F."/>
            <person name="James G.V."/>
            <person name="Nordstroem K.J."/>
            <person name="Becker C."/>
            <person name="Warthmann N."/>
            <person name="Chica C."/>
            <person name="Szarzynska B."/>
            <person name="Zytnicki M."/>
            <person name="Albani M.C."/>
            <person name="Kiefer C."/>
            <person name="Bergonzi S."/>
            <person name="Castaings L."/>
            <person name="Mateos J.L."/>
            <person name="Berns M.C."/>
            <person name="Bujdoso N."/>
            <person name="Piofczyk T."/>
            <person name="de Lorenzo L."/>
            <person name="Barrero-Sicilia C."/>
            <person name="Mateos I."/>
            <person name="Piednoel M."/>
            <person name="Hagmann J."/>
            <person name="Chen-Min-Tao R."/>
            <person name="Iglesias-Fernandez R."/>
            <person name="Schuster S.C."/>
            <person name="Alonso-Blanco C."/>
            <person name="Roudier F."/>
            <person name="Carbonero P."/>
            <person name="Paz-Ares J."/>
            <person name="Davis S.J."/>
            <person name="Pecinka A."/>
            <person name="Quesneville H."/>
            <person name="Colot V."/>
            <person name="Lysak M.A."/>
            <person name="Weigel D."/>
            <person name="Coupland G."/>
            <person name="Schneeberger K."/>
        </authorList>
    </citation>
    <scope>NUCLEOTIDE SEQUENCE [LARGE SCALE GENOMIC DNA]</scope>
    <source>
        <strain evidence="12">cv. Pajares</strain>
    </source>
</reference>
<feature type="compositionally biased region" description="Basic and acidic residues" evidence="9">
    <location>
        <begin position="49"/>
        <end position="59"/>
    </location>
</feature>